<keyword evidence="2" id="KW-0489">Methyltransferase</keyword>
<evidence type="ECO:0000259" key="1">
    <source>
        <dbReference type="Pfam" id="PF08241"/>
    </source>
</evidence>
<comment type="caution">
    <text evidence="2">The sequence shown here is derived from an EMBL/GenBank/DDBJ whole genome shotgun (WGS) entry which is preliminary data.</text>
</comment>
<dbReference type="Gene3D" id="3.40.50.150">
    <property type="entry name" value="Vaccinia Virus protein VP39"/>
    <property type="match status" value="1"/>
</dbReference>
<dbReference type="GO" id="GO:0032259">
    <property type="term" value="P:methylation"/>
    <property type="evidence" value="ECO:0007669"/>
    <property type="project" value="UniProtKB-KW"/>
</dbReference>
<dbReference type="InterPro" id="IPR029063">
    <property type="entry name" value="SAM-dependent_MTases_sf"/>
</dbReference>
<dbReference type="InterPro" id="IPR050508">
    <property type="entry name" value="Methyltransf_Superfamily"/>
</dbReference>
<dbReference type="GO" id="GO:0008168">
    <property type="term" value="F:methyltransferase activity"/>
    <property type="evidence" value="ECO:0007669"/>
    <property type="project" value="UniProtKB-KW"/>
</dbReference>
<name>A0ABR9RRG0_9ACTN</name>
<dbReference type="EMBL" id="JADCSA010000004">
    <property type="protein sequence ID" value="MBE7324144.1"/>
    <property type="molecule type" value="Genomic_DNA"/>
</dbReference>
<sequence length="271" mass="29412">MTRPGAETYPHGHHASVVAAHGARTAATSCGYLLEHLSPGTSLLDVGFGPGSITADLAAIVAPAPVVGLESASGAVDLARALMAERGVDNITLREGSVYELPFEDGSFDVVHCHQVLQYLSDPPAALREMARVARRVVAAREVDYATMHWAPLNPGMEDWLESYRSAARESGGEPDAARHLRAWANAASYDLLGEVRLEASTWTYATAESTRWWGDVQAARVLESEQNASLRAIGVDDDRLARMAADWKAWGEHPDAWFSMVHGELLLLKW</sequence>
<keyword evidence="2" id="KW-0808">Transferase</keyword>
<protein>
    <submittedName>
        <fullName evidence="2">Class I SAM-dependent methyltransferase</fullName>
    </submittedName>
</protein>
<keyword evidence="3" id="KW-1185">Reference proteome</keyword>
<accession>A0ABR9RRG0</accession>
<gene>
    <name evidence="2" type="ORF">IEQ44_05725</name>
</gene>
<feature type="domain" description="Methyltransferase type 11" evidence="1">
    <location>
        <begin position="44"/>
        <end position="135"/>
    </location>
</feature>
<dbReference type="CDD" id="cd02440">
    <property type="entry name" value="AdoMet_MTases"/>
    <property type="match status" value="1"/>
</dbReference>
<proteinExistence type="predicted"/>
<dbReference type="Pfam" id="PF08241">
    <property type="entry name" value="Methyltransf_11"/>
    <property type="match status" value="1"/>
</dbReference>
<dbReference type="RefSeq" id="WP_193637473.1">
    <property type="nucleotide sequence ID" value="NZ_JADCSA010000004.1"/>
</dbReference>
<dbReference type="SUPFAM" id="SSF53335">
    <property type="entry name" value="S-adenosyl-L-methionine-dependent methyltransferases"/>
    <property type="match status" value="1"/>
</dbReference>
<dbReference type="InterPro" id="IPR013216">
    <property type="entry name" value="Methyltransf_11"/>
</dbReference>
<dbReference type="PANTHER" id="PTHR42912">
    <property type="entry name" value="METHYLTRANSFERASE"/>
    <property type="match status" value="1"/>
</dbReference>
<reference evidence="2 3" key="1">
    <citation type="submission" date="2020-10" db="EMBL/GenBank/DDBJ databases">
        <title>Nocardioides sp. isolated from sludge.</title>
        <authorList>
            <person name="Zhang X."/>
        </authorList>
    </citation>
    <scope>NUCLEOTIDE SEQUENCE [LARGE SCALE GENOMIC DNA]</scope>
    <source>
        <strain evidence="2 3">Y6</strain>
    </source>
</reference>
<dbReference type="Proteomes" id="UP000756387">
    <property type="component" value="Unassembled WGS sequence"/>
</dbReference>
<organism evidence="2 3">
    <name type="scientific">Nocardioides malaquae</name>
    <dbReference type="NCBI Taxonomy" id="2773426"/>
    <lineage>
        <taxon>Bacteria</taxon>
        <taxon>Bacillati</taxon>
        <taxon>Actinomycetota</taxon>
        <taxon>Actinomycetes</taxon>
        <taxon>Propionibacteriales</taxon>
        <taxon>Nocardioidaceae</taxon>
        <taxon>Nocardioides</taxon>
    </lineage>
</organism>
<dbReference type="PANTHER" id="PTHR42912:SF93">
    <property type="entry name" value="N6-ADENOSINE-METHYLTRANSFERASE TMT1A"/>
    <property type="match status" value="1"/>
</dbReference>
<evidence type="ECO:0000313" key="3">
    <source>
        <dbReference type="Proteomes" id="UP000756387"/>
    </source>
</evidence>
<evidence type="ECO:0000313" key="2">
    <source>
        <dbReference type="EMBL" id="MBE7324144.1"/>
    </source>
</evidence>